<evidence type="ECO:0000313" key="1">
    <source>
        <dbReference type="EMBL" id="KZP19740.1"/>
    </source>
</evidence>
<protein>
    <submittedName>
        <fullName evidence="1">Uncharacterized protein</fullName>
    </submittedName>
</protein>
<gene>
    <name evidence="1" type="ORF">FIBSPDRAFT_862440</name>
</gene>
<proteinExistence type="predicted"/>
<keyword evidence="2" id="KW-1185">Reference proteome</keyword>
<dbReference type="Proteomes" id="UP000076532">
    <property type="component" value="Unassembled WGS sequence"/>
</dbReference>
<dbReference type="AlphaFoldDB" id="A0A166IEW0"/>
<name>A0A166IEW0_9AGAM</name>
<dbReference type="EMBL" id="KV417561">
    <property type="protein sequence ID" value="KZP19740.1"/>
    <property type="molecule type" value="Genomic_DNA"/>
</dbReference>
<evidence type="ECO:0000313" key="2">
    <source>
        <dbReference type="Proteomes" id="UP000076532"/>
    </source>
</evidence>
<feature type="non-terminal residue" evidence="1">
    <location>
        <position position="52"/>
    </location>
</feature>
<reference evidence="1 2" key="1">
    <citation type="journal article" date="2016" name="Mol. Biol. Evol.">
        <title>Comparative Genomics of Early-Diverging Mushroom-Forming Fungi Provides Insights into the Origins of Lignocellulose Decay Capabilities.</title>
        <authorList>
            <person name="Nagy L.G."/>
            <person name="Riley R."/>
            <person name="Tritt A."/>
            <person name="Adam C."/>
            <person name="Daum C."/>
            <person name="Floudas D."/>
            <person name="Sun H."/>
            <person name="Yadav J.S."/>
            <person name="Pangilinan J."/>
            <person name="Larsson K.H."/>
            <person name="Matsuura K."/>
            <person name="Barry K."/>
            <person name="Labutti K."/>
            <person name="Kuo R."/>
            <person name="Ohm R.A."/>
            <person name="Bhattacharya S.S."/>
            <person name="Shirouzu T."/>
            <person name="Yoshinaga Y."/>
            <person name="Martin F.M."/>
            <person name="Grigoriev I.V."/>
            <person name="Hibbett D.S."/>
        </authorList>
    </citation>
    <scope>NUCLEOTIDE SEQUENCE [LARGE SCALE GENOMIC DNA]</scope>
    <source>
        <strain evidence="1 2">CBS 109695</strain>
    </source>
</reference>
<sequence>MRAEFEGWGKLKGSNVRAYRYPQLRMALWKGYRGSNDELPILRSHIYRKVNL</sequence>
<organism evidence="1 2">
    <name type="scientific">Athelia psychrophila</name>
    <dbReference type="NCBI Taxonomy" id="1759441"/>
    <lineage>
        <taxon>Eukaryota</taxon>
        <taxon>Fungi</taxon>
        <taxon>Dikarya</taxon>
        <taxon>Basidiomycota</taxon>
        <taxon>Agaricomycotina</taxon>
        <taxon>Agaricomycetes</taxon>
        <taxon>Agaricomycetidae</taxon>
        <taxon>Atheliales</taxon>
        <taxon>Atheliaceae</taxon>
        <taxon>Athelia</taxon>
    </lineage>
</organism>
<accession>A0A166IEW0</accession>